<dbReference type="HOGENOM" id="CLU_027562_9_2_0"/>
<dbReference type="Pfam" id="PF00589">
    <property type="entry name" value="Phage_integrase"/>
    <property type="match status" value="1"/>
</dbReference>
<dbReference type="KEGG" id="atm:ANT_21660"/>
<evidence type="ECO:0000256" key="8">
    <source>
        <dbReference type="ARBA" id="ARBA00023306"/>
    </source>
</evidence>
<dbReference type="GO" id="GO:0005737">
    <property type="term" value="C:cytoplasm"/>
    <property type="evidence" value="ECO:0007669"/>
    <property type="project" value="UniProtKB-SubCell"/>
</dbReference>
<evidence type="ECO:0000256" key="7">
    <source>
        <dbReference type="ARBA" id="ARBA00023172"/>
    </source>
</evidence>
<evidence type="ECO:0000313" key="12">
    <source>
        <dbReference type="EMBL" id="BAJ64192.1"/>
    </source>
</evidence>
<keyword evidence="2" id="KW-0963">Cytoplasm</keyword>
<dbReference type="PANTHER" id="PTHR30349:SF77">
    <property type="entry name" value="TYROSINE RECOMBINASE XERC"/>
    <property type="match status" value="1"/>
</dbReference>
<evidence type="ECO:0000259" key="10">
    <source>
        <dbReference type="PROSITE" id="PS51898"/>
    </source>
</evidence>
<dbReference type="InParanoid" id="E8MXW1"/>
<keyword evidence="5" id="KW-0229">DNA integration</keyword>
<dbReference type="InterPro" id="IPR050090">
    <property type="entry name" value="Tyrosine_recombinase_XerCD"/>
</dbReference>
<evidence type="ECO:0000256" key="3">
    <source>
        <dbReference type="ARBA" id="ARBA00022618"/>
    </source>
</evidence>
<dbReference type="FunCoup" id="E8MXW1">
    <property type="interactions" value="32"/>
</dbReference>
<dbReference type="Pfam" id="PF02899">
    <property type="entry name" value="Phage_int_SAM_1"/>
    <property type="match status" value="1"/>
</dbReference>
<dbReference type="GO" id="GO:0007059">
    <property type="term" value="P:chromosome segregation"/>
    <property type="evidence" value="ECO:0007669"/>
    <property type="project" value="UniProtKB-KW"/>
</dbReference>
<proteinExistence type="predicted"/>
<dbReference type="Gene3D" id="1.10.150.130">
    <property type="match status" value="1"/>
</dbReference>
<dbReference type="OrthoDB" id="158022at2"/>
<feature type="domain" description="Tyr recombinase" evidence="10">
    <location>
        <begin position="114"/>
        <end position="288"/>
    </location>
</feature>
<dbReference type="GO" id="GO:0003677">
    <property type="term" value="F:DNA binding"/>
    <property type="evidence" value="ECO:0007669"/>
    <property type="project" value="UniProtKB-UniRule"/>
</dbReference>
<protein>
    <submittedName>
        <fullName evidence="12">Site-specific recombinase</fullName>
    </submittedName>
</protein>
<accession>E8MXW1</accession>
<dbReference type="GO" id="GO:0051301">
    <property type="term" value="P:cell division"/>
    <property type="evidence" value="ECO:0007669"/>
    <property type="project" value="UniProtKB-KW"/>
</dbReference>
<dbReference type="eggNOG" id="COG4974">
    <property type="taxonomic scope" value="Bacteria"/>
</dbReference>
<dbReference type="InterPro" id="IPR013762">
    <property type="entry name" value="Integrase-like_cat_sf"/>
</dbReference>
<dbReference type="STRING" id="926569.ANT_21660"/>
<keyword evidence="6 9" id="KW-0238">DNA-binding</keyword>
<keyword evidence="7" id="KW-0233">DNA recombination</keyword>
<comment type="subcellular location">
    <subcellularLocation>
        <location evidence="1">Cytoplasm</location>
    </subcellularLocation>
</comment>
<evidence type="ECO:0000256" key="5">
    <source>
        <dbReference type="ARBA" id="ARBA00022908"/>
    </source>
</evidence>
<dbReference type="Gene3D" id="1.10.443.10">
    <property type="entry name" value="Intergrase catalytic core"/>
    <property type="match status" value="1"/>
</dbReference>
<dbReference type="SUPFAM" id="SSF56349">
    <property type="entry name" value="DNA breaking-rejoining enzymes"/>
    <property type="match status" value="1"/>
</dbReference>
<dbReference type="AlphaFoldDB" id="E8MXW1"/>
<evidence type="ECO:0000256" key="1">
    <source>
        <dbReference type="ARBA" id="ARBA00004496"/>
    </source>
</evidence>
<dbReference type="InterPro" id="IPR011010">
    <property type="entry name" value="DNA_brk_join_enz"/>
</dbReference>
<reference evidence="12 13" key="1">
    <citation type="submission" date="2010-12" db="EMBL/GenBank/DDBJ databases">
        <title>Whole genome sequence of Anaerolinea thermophila UNI-1.</title>
        <authorList>
            <person name="Narita-Yamada S."/>
            <person name="Kishi E."/>
            <person name="Watanabe Y."/>
            <person name="Takasaki K."/>
            <person name="Ankai A."/>
            <person name="Oguchi A."/>
            <person name="Fukui S."/>
            <person name="Takahashi M."/>
            <person name="Yashiro I."/>
            <person name="Hosoyama A."/>
            <person name="Sekiguchi Y."/>
            <person name="Hanada S."/>
            <person name="Fujita N."/>
        </authorList>
    </citation>
    <scope>NUCLEOTIDE SEQUENCE [LARGE SCALE GENOMIC DNA]</scope>
    <source>
        <strain evidence="13">DSM 14523 / JCM 11388 / NBRC 100420 / UNI-1</strain>
    </source>
</reference>
<dbReference type="InterPro" id="IPR002104">
    <property type="entry name" value="Integrase_catalytic"/>
</dbReference>
<dbReference type="RefSeq" id="WP_013560562.1">
    <property type="nucleotide sequence ID" value="NC_014960.1"/>
</dbReference>
<dbReference type="PANTHER" id="PTHR30349">
    <property type="entry name" value="PHAGE INTEGRASE-RELATED"/>
    <property type="match status" value="1"/>
</dbReference>
<name>E8MXW1_ANATU</name>
<evidence type="ECO:0000256" key="6">
    <source>
        <dbReference type="ARBA" id="ARBA00023125"/>
    </source>
</evidence>
<dbReference type="EMBL" id="AP012029">
    <property type="protein sequence ID" value="BAJ64192.1"/>
    <property type="molecule type" value="Genomic_DNA"/>
</dbReference>
<dbReference type="InterPro" id="IPR010998">
    <property type="entry name" value="Integrase_recombinase_N"/>
</dbReference>
<dbReference type="InterPro" id="IPR004107">
    <property type="entry name" value="Integrase_SAM-like_N"/>
</dbReference>
<dbReference type="Proteomes" id="UP000008922">
    <property type="component" value="Chromosome"/>
</dbReference>
<keyword evidence="13" id="KW-1185">Reference proteome</keyword>
<dbReference type="PROSITE" id="PS51898">
    <property type="entry name" value="TYR_RECOMBINASE"/>
    <property type="match status" value="1"/>
</dbReference>
<dbReference type="PROSITE" id="PS51900">
    <property type="entry name" value="CB"/>
    <property type="match status" value="1"/>
</dbReference>
<organism evidence="12 13">
    <name type="scientific">Anaerolinea thermophila (strain DSM 14523 / JCM 11388 / NBRC 100420 / UNI-1)</name>
    <dbReference type="NCBI Taxonomy" id="926569"/>
    <lineage>
        <taxon>Bacteria</taxon>
        <taxon>Bacillati</taxon>
        <taxon>Chloroflexota</taxon>
        <taxon>Anaerolineae</taxon>
        <taxon>Anaerolineales</taxon>
        <taxon>Anaerolineaceae</taxon>
        <taxon>Anaerolinea</taxon>
    </lineage>
</organism>
<keyword evidence="4" id="KW-0159">Chromosome partition</keyword>
<keyword evidence="3" id="KW-0132">Cell division</keyword>
<evidence type="ECO:0000256" key="2">
    <source>
        <dbReference type="ARBA" id="ARBA00022490"/>
    </source>
</evidence>
<feature type="domain" description="Core-binding (CB)" evidence="11">
    <location>
        <begin position="1"/>
        <end position="86"/>
    </location>
</feature>
<evidence type="ECO:0000259" key="11">
    <source>
        <dbReference type="PROSITE" id="PS51900"/>
    </source>
</evidence>
<dbReference type="InterPro" id="IPR044068">
    <property type="entry name" value="CB"/>
</dbReference>
<evidence type="ECO:0000313" key="13">
    <source>
        <dbReference type="Proteomes" id="UP000008922"/>
    </source>
</evidence>
<dbReference type="GO" id="GO:0015074">
    <property type="term" value="P:DNA integration"/>
    <property type="evidence" value="ECO:0007669"/>
    <property type="project" value="UniProtKB-KW"/>
</dbReference>
<evidence type="ECO:0000256" key="4">
    <source>
        <dbReference type="ARBA" id="ARBA00022829"/>
    </source>
</evidence>
<gene>
    <name evidence="12" type="ordered locus">ANT_21660</name>
</gene>
<evidence type="ECO:0000256" key="9">
    <source>
        <dbReference type="PROSITE-ProRule" id="PRU01248"/>
    </source>
</evidence>
<keyword evidence="8" id="KW-0131">Cell cycle</keyword>
<sequence>MTDLQAFEAWLREQDRSDVTVRGYLADMSQFERWFEQTNGRGLRVEDVTPADVREYRAWLQTVQKASAATIRRRLMALRAYCRWGMAAGKIERNPTARLKMPREEKLSPGWLERSEQWRLVREAERGIQAADTPARRRLAVRDWALVVFLLHTGLRVSEACAVEVSDVQMGERSGWVQVRSGKGAKARKVPLNAEARRALKAWLEERGGQPGRMFEMTVSGVQRRLAEMGRRAGVEVHPHTLRHTLAKNLVDAGVGLQEVAALLGHSSLNATRVYVTPGERDLERALSRLEG</sequence>
<dbReference type="GO" id="GO:0006310">
    <property type="term" value="P:DNA recombination"/>
    <property type="evidence" value="ECO:0007669"/>
    <property type="project" value="UniProtKB-KW"/>
</dbReference>